<evidence type="ECO:0000259" key="9">
    <source>
        <dbReference type="Pfam" id="PF01555"/>
    </source>
</evidence>
<comment type="similarity">
    <text evidence="1">Belongs to the N(4)/N(6)-methyltransferase family. N(4) subfamily.</text>
</comment>
<reference evidence="10 11" key="1">
    <citation type="submission" date="2019-02" db="EMBL/GenBank/DDBJ databases">
        <authorList>
            <person name="Lehtovirta-Morley E L."/>
        </authorList>
    </citation>
    <scope>NUCLEOTIDE SEQUENCE [LARGE SCALE GENOMIC DNA]</scope>
    <source>
        <strain evidence="10">NFRAN1</strain>
    </source>
</reference>
<evidence type="ECO:0000256" key="5">
    <source>
        <dbReference type="ARBA" id="ARBA00022747"/>
    </source>
</evidence>
<dbReference type="PRINTS" id="PR00508">
    <property type="entry name" value="S21N4MTFRASE"/>
</dbReference>
<dbReference type="InterPro" id="IPR017985">
    <property type="entry name" value="MeTrfase_CN4_CS"/>
</dbReference>
<dbReference type="EC" id="2.1.1.113" evidence="8"/>
<evidence type="ECO:0000313" key="10">
    <source>
        <dbReference type="EMBL" id="VFJ13018.1"/>
    </source>
</evidence>
<accession>A0A484I5Q5</accession>
<dbReference type="Gene3D" id="3.40.50.150">
    <property type="entry name" value="Vaccinia Virus protein VP39"/>
    <property type="match status" value="1"/>
</dbReference>
<dbReference type="AlphaFoldDB" id="A0A484I5Q5"/>
<proteinExistence type="inferred from homology"/>
<dbReference type="SUPFAM" id="SSF53335">
    <property type="entry name" value="S-adenosyl-L-methionine-dependent methyltransferases"/>
    <property type="match status" value="1"/>
</dbReference>
<evidence type="ECO:0000256" key="4">
    <source>
        <dbReference type="ARBA" id="ARBA00022691"/>
    </source>
</evidence>
<dbReference type="InterPro" id="IPR001091">
    <property type="entry name" value="RM_Methyltransferase"/>
</dbReference>
<dbReference type="InterPro" id="IPR002941">
    <property type="entry name" value="DNA_methylase_N4/N6"/>
</dbReference>
<dbReference type="Proteomes" id="UP000294299">
    <property type="component" value="Chromosome NFRAN"/>
</dbReference>
<dbReference type="GO" id="GO:0009307">
    <property type="term" value="P:DNA restriction-modification system"/>
    <property type="evidence" value="ECO:0007669"/>
    <property type="project" value="UniProtKB-KW"/>
</dbReference>
<sequence length="279" mass="32514">MISRNEIYCEDCITFMEKIRVNNDLKIDVIVTSPPYNIGKKYNVYKDNINENDYLEWLYRIAEKSYSILKPNGSFFLNIAERSTNPLIPFRAVTKFLCAGYKIQNTIHWIKSISVEKEDIGNTNPVHNDGFSIGHYKPIRSNRFLTNTHEYVFHFTKTGNLPIDKLSIGVPYQDKTNVKRWQSVNQDKRDRGNVWFITYPTIRRERSHPAVFPQKLARLCIKLHGCNKKDFIVYDPFMGIGNTALACIDLGIDYVGTEIDNNYIEYARKVISKKKNSHQ</sequence>
<keyword evidence="5 8" id="KW-0680">Restriction system</keyword>
<dbReference type="RefSeq" id="WP_197731099.1">
    <property type="nucleotide sequence ID" value="NZ_LR216287.1"/>
</dbReference>
<dbReference type="InterPro" id="IPR029063">
    <property type="entry name" value="SAM-dependent_MTases_sf"/>
</dbReference>
<dbReference type="PROSITE" id="PS00093">
    <property type="entry name" value="N4_MTASE"/>
    <property type="match status" value="1"/>
</dbReference>
<feature type="domain" description="DNA methylase N-4/N-6" evidence="9">
    <location>
        <begin position="27"/>
        <end position="268"/>
    </location>
</feature>
<keyword evidence="4 8" id="KW-0949">S-adenosyl-L-methionine</keyword>
<keyword evidence="3 10" id="KW-0808">Transferase</keyword>
<dbReference type="REBASE" id="309718">
    <property type="entry name" value="M.NfrRAN1ORF696P"/>
</dbReference>
<evidence type="ECO:0000256" key="8">
    <source>
        <dbReference type="RuleBase" id="RU362026"/>
    </source>
</evidence>
<dbReference type="Pfam" id="PF01555">
    <property type="entry name" value="N6_N4_Mtase"/>
    <property type="match status" value="1"/>
</dbReference>
<dbReference type="GO" id="GO:0003677">
    <property type="term" value="F:DNA binding"/>
    <property type="evidence" value="ECO:0007669"/>
    <property type="project" value="UniProtKB-KW"/>
</dbReference>
<evidence type="ECO:0000256" key="2">
    <source>
        <dbReference type="ARBA" id="ARBA00022603"/>
    </source>
</evidence>
<evidence type="ECO:0000256" key="7">
    <source>
        <dbReference type="ARBA" id="ARBA00049120"/>
    </source>
</evidence>
<evidence type="ECO:0000256" key="6">
    <source>
        <dbReference type="ARBA" id="ARBA00023125"/>
    </source>
</evidence>
<dbReference type="OrthoDB" id="38200at2157"/>
<gene>
    <name evidence="10" type="primary">mjaVM</name>
    <name evidence="10" type="ORF">NFRAN_0696</name>
</gene>
<keyword evidence="11" id="KW-1185">Reference proteome</keyword>
<protein>
    <recommendedName>
        <fullName evidence="8">Type II methyltransferase</fullName>
        <ecNumber evidence="8">2.1.1.113</ecNumber>
    </recommendedName>
    <alternativeName>
        <fullName evidence="8">N-4 cytosine-specific methyltransferase</fullName>
    </alternativeName>
</protein>
<evidence type="ECO:0000256" key="1">
    <source>
        <dbReference type="ARBA" id="ARBA00010203"/>
    </source>
</evidence>
<dbReference type="EMBL" id="LR216287">
    <property type="protein sequence ID" value="VFJ13018.1"/>
    <property type="molecule type" value="Genomic_DNA"/>
</dbReference>
<dbReference type="GO" id="GO:0008170">
    <property type="term" value="F:N-methyltransferase activity"/>
    <property type="evidence" value="ECO:0007669"/>
    <property type="project" value="InterPro"/>
</dbReference>
<dbReference type="GeneID" id="39420191"/>
<dbReference type="GO" id="GO:0015667">
    <property type="term" value="F:site-specific DNA-methyltransferase (cytosine-N4-specific) activity"/>
    <property type="evidence" value="ECO:0007669"/>
    <property type="project" value="UniProtKB-EC"/>
</dbReference>
<comment type="catalytic activity">
    <reaction evidence="7 8">
        <text>a 2'-deoxycytidine in DNA + S-adenosyl-L-methionine = an N(4)-methyl-2'-deoxycytidine in DNA + S-adenosyl-L-homocysteine + H(+)</text>
        <dbReference type="Rhea" id="RHEA:16857"/>
        <dbReference type="Rhea" id="RHEA-COMP:11369"/>
        <dbReference type="Rhea" id="RHEA-COMP:13674"/>
        <dbReference type="ChEBI" id="CHEBI:15378"/>
        <dbReference type="ChEBI" id="CHEBI:57856"/>
        <dbReference type="ChEBI" id="CHEBI:59789"/>
        <dbReference type="ChEBI" id="CHEBI:85452"/>
        <dbReference type="ChEBI" id="CHEBI:137933"/>
        <dbReference type="EC" id="2.1.1.113"/>
    </reaction>
</comment>
<keyword evidence="2 8" id="KW-0489">Methyltransferase</keyword>
<keyword evidence="6" id="KW-0238">DNA-binding</keyword>
<evidence type="ECO:0000256" key="3">
    <source>
        <dbReference type="ARBA" id="ARBA00022679"/>
    </source>
</evidence>
<dbReference type="KEGG" id="nfn:NFRAN_0696"/>
<organism evidence="10 11">
    <name type="scientific">Candidatus Nitrosocosmicus franklandianus</name>
    <dbReference type="NCBI Taxonomy" id="1798806"/>
    <lineage>
        <taxon>Archaea</taxon>
        <taxon>Nitrososphaerota</taxon>
        <taxon>Nitrososphaeria</taxon>
        <taxon>Nitrososphaerales</taxon>
        <taxon>Nitrososphaeraceae</taxon>
        <taxon>Candidatus Nitrosocosmicus</taxon>
    </lineage>
</organism>
<evidence type="ECO:0000313" key="11">
    <source>
        <dbReference type="Proteomes" id="UP000294299"/>
    </source>
</evidence>
<name>A0A484I5Q5_9ARCH</name>
<dbReference type="GO" id="GO:0032259">
    <property type="term" value="P:methylation"/>
    <property type="evidence" value="ECO:0007669"/>
    <property type="project" value="UniProtKB-KW"/>
</dbReference>